<feature type="transmembrane region" description="Helical" evidence="1">
    <location>
        <begin position="61"/>
        <end position="81"/>
    </location>
</feature>
<organism evidence="2 3">
    <name type="scientific">Collimonas fungivorans (strain Ter331)</name>
    <dbReference type="NCBI Taxonomy" id="1005048"/>
    <lineage>
        <taxon>Bacteria</taxon>
        <taxon>Pseudomonadati</taxon>
        <taxon>Pseudomonadota</taxon>
        <taxon>Betaproteobacteria</taxon>
        <taxon>Burkholderiales</taxon>
        <taxon>Oxalobacteraceae</taxon>
        <taxon>Collimonas</taxon>
    </lineage>
</organism>
<keyword evidence="1" id="KW-0472">Membrane</keyword>
<evidence type="ECO:0000313" key="3">
    <source>
        <dbReference type="Proteomes" id="UP000008392"/>
    </source>
</evidence>
<name>G0AIG6_COLFT</name>
<feature type="transmembrane region" description="Helical" evidence="1">
    <location>
        <begin position="5"/>
        <end position="25"/>
    </location>
</feature>
<reference evidence="3" key="6">
    <citation type="submission" date="2011-05" db="EMBL/GenBank/DDBJ databases">
        <title>Complete sequence of Collimonas fungivorans Ter331.</title>
        <authorList>
            <person name="Leveau J.H."/>
        </authorList>
    </citation>
    <scope>NUCLEOTIDE SEQUENCE [LARGE SCALE GENOMIC DNA]</scope>
    <source>
        <strain evidence="3">Ter331</strain>
    </source>
</reference>
<accession>G0AIG6</accession>
<reference evidence="2 3" key="2">
    <citation type="journal article" date="2006" name="J. Microbiol. Methods">
        <title>Genomic flank-sequencing of plasposon insertion sites for rapid identification of functional genes.</title>
        <authorList>
            <person name="Leveau J.H."/>
            <person name="Gerards S."/>
            <person name="Fritsche K."/>
            <person name="Zondag G."/>
            <person name="van Veen J.A."/>
        </authorList>
    </citation>
    <scope>NUCLEOTIDE SEQUENCE [LARGE SCALE GENOMIC DNA]</scope>
    <source>
        <strain evidence="2 3">Ter331</strain>
    </source>
</reference>
<dbReference type="EMBL" id="CP002745">
    <property type="protein sequence ID" value="AEK60749.1"/>
    <property type="molecule type" value="Genomic_DNA"/>
</dbReference>
<feature type="transmembrane region" description="Helical" evidence="1">
    <location>
        <begin position="31"/>
        <end position="49"/>
    </location>
</feature>
<dbReference type="Proteomes" id="UP000008392">
    <property type="component" value="Chromosome"/>
</dbReference>
<dbReference type="HOGENOM" id="CLU_660064_0_0_4"/>
<reference evidence="2 3" key="1">
    <citation type="journal article" date="2004" name="Environ. Microbiol.">
        <title>Phylogeny-function analysis of (meta)genomic libraries: screening for expression of ribosomal RNA genes by large-insert library fluorescent in situ hybridization (LIL-FISH).</title>
        <authorList>
            <person name="Leveau J.H."/>
            <person name="Gerards S."/>
            <person name="de Boer W."/>
            <person name="van Veen J.A."/>
        </authorList>
    </citation>
    <scope>NUCLEOTIDE SEQUENCE [LARGE SCALE GENOMIC DNA]</scope>
    <source>
        <strain evidence="2 3">Ter331</strain>
    </source>
</reference>
<reference evidence="2 3" key="4">
    <citation type="journal article" date="2010" name="Environ. Microbiol.">
        <title>The bacterial genus Collimonas: mycophagy, weathering and other adaptive solutions to life in oligotrophic soil environments.</title>
        <authorList>
            <person name="Leveau J.H."/>
            <person name="Uroz S."/>
            <person name="de Boer W."/>
        </authorList>
    </citation>
    <scope>NUCLEOTIDE SEQUENCE [LARGE SCALE GENOMIC DNA]</scope>
    <source>
        <strain evidence="2 3">Ter331</strain>
    </source>
</reference>
<keyword evidence="1" id="KW-0812">Transmembrane</keyword>
<keyword evidence="3" id="KW-1185">Reference proteome</keyword>
<proteinExistence type="predicted"/>
<dbReference type="AlphaFoldDB" id="G0AIG6"/>
<dbReference type="RefSeq" id="WP_014004904.1">
    <property type="nucleotide sequence ID" value="NC_015856.1"/>
</dbReference>
<evidence type="ECO:0000313" key="2">
    <source>
        <dbReference type="EMBL" id="AEK60749.1"/>
    </source>
</evidence>
<sequence length="416" mass="46361">MQIVFYVIAIVVGGLFSYMIFGFSLLSGERFATYVGVFLGLAHLVTIIFSVKMAHKKNIGLAVLSLVSPAFLALACLTAFATSQNLLKADASDPQFLAACEHTGIQILHTPMTRVTSIGLDWGPGSGSVPKTVYRMGSGRQLDSFENSIPFQEMIVDSSIADVLVSHQASDPEEEKMAPRYQKLIVYTLTATDRRDGIKLATMTFAVDMAKRQACGANTKNTIDLGEFLRQATVFQGQNASPRQLPLIRDVALEVLETETYLPVRKISGDEWQNLAWDARRTDLCQKMAPQVSRGSLQRRFASDSTGTKRMVNRQGFMLCDSEGIWTGTYAGEFGKGKVELEKYTPEGELLYMVKFDEPSEIGWYHGGILNPTLRSQDGYLVFEWWNNNQSGSDREINRRMKVRFQEPLAITSLSR</sequence>
<reference evidence="2 3" key="5">
    <citation type="journal article" date="2011" name="ISME J.">
        <title>Dual transcriptional profiling of a bacterial/fungal confrontation: Collimonas fungivorans versus Aspergillus niger.</title>
        <authorList>
            <person name="Mela F."/>
            <person name="Fritsche K."/>
            <person name="de Boer W."/>
            <person name="van Veen J.A."/>
            <person name="de Graaff L.H."/>
            <person name="van den Berg M."/>
            <person name="Leveau J.H."/>
        </authorList>
    </citation>
    <scope>NUCLEOTIDE SEQUENCE [LARGE SCALE GENOMIC DNA]</scope>
    <source>
        <strain evidence="2 3">Ter331</strain>
    </source>
</reference>
<evidence type="ECO:0000256" key="1">
    <source>
        <dbReference type="SAM" id="Phobius"/>
    </source>
</evidence>
<dbReference type="KEGG" id="cfu:CFU_0917"/>
<protein>
    <recommendedName>
        <fullName evidence="4">Transmembrane protein</fullName>
    </recommendedName>
</protein>
<evidence type="ECO:0008006" key="4">
    <source>
        <dbReference type="Google" id="ProtNLM"/>
    </source>
</evidence>
<reference evidence="2 3" key="3">
    <citation type="journal article" date="2008" name="FEMS Microbiol. Ecol.">
        <title>Identification and characterization of genes underlying chitinolysis in Collimonas fungivorans Ter331.</title>
        <authorList>
            <person name="Fritsche K."/>
            <person name="de Boer W."/>
            <person name="Gerards S."/>
            <person name="van den Berg M."/>
            <person name="van Veen J.A."/>
            <person name="Leveau J.H."/>
        </authorList>
    </citation>
    <scope>NUCLEOTIDE SEQUENCE [LARGE SCALE GENOMIC DNA]</scope>
    <source>
        <strain evidence="2 3">Ter331</strain>
    </source>
</reference>
<gene>
    <name evidence="2" type="ordered locus">CFU_0917</name>
</gene>
<keyword evidence="1" id="KW-1133">Transmembrane helix</keyword>